<gene>
    <name evidence="2" type="ORF">SHERM_19579</name>
</gene>
<keyword evidence="3" id="KW-1185">Reference proteome</keyword>
<reference evidence="2" key="1">
    <citation type="submission" date="2019-12" db="EMBL/GenBank/DDBJ databases">
        <authorList>
            <person name="Scholes J."/>
        </authorList>
    </citation>
    <scope>NUCLEOTIDE SEQUENCE</scope>
</reference>
<dbReference type="OrthoDB" id="10287624at2759"/>
<feature type="compositionally biased region" description="Basic and acidic residues" evidence="1">
    <location>
        <begin position="1"/>
        <end position="10"/>
    </location>
</feature>
<sequence>MNRTRSKDEAVDGQSRNVDRKRRMDRPRFPGLGASFLLPFLLTGRGPDPHKGGGSRLNISAIGGNFARIRSPILVHPG</sequence>
<evidence type="ECO:0000313" key="3">
    <source>
        <dbReference type="Proteomes" id="UP001153555"/>
    </source>
</evidence>
<protein>
    <submittedName>
        <fullName evidence="2">Uncharacterized protein</fullName>
    </submittedName>
</protein>
<dbReference type="EMBL" id="CACSLK010021910">
    <property type="protein sequence ID" value="CAA0821957.1"/>
    <property type="molecule type" value="Genomic_DNA"/>
</dbReference>
<dbReference type="Proteomes" id="UP001153555">
    <property type="component" value="Unassembled WGS sequence"/>
</dbReference>
<organism evidence="2 3">
    <name type="scientific">Striga hermonthica</name>
    <name type="common">Purple witchweed</name>
    <name type="synonym">Buchnera hermonthica</name>
    <dbReference type="NCBI Taxonomy" id="68872"/>
    <lineage>
        <taxon>Eukaryota</taxon>
        <taxon>Viridiplantae</taxon>
        <taxon>Streptophyta</taxon>
        <taxon>Embryophyta</taxon>
        <taxon>Tracheophyta</taxon>
        <taxon>Spermatophyta</taxon>
        <taxon>Magnoliopsida</taxon>
        <taxon>eudicotyledons</taxon>
        <taxon>Gunneridae</taxon>
        <taxon>Pentapetalae</taxon>
        <taxon>asterids</taxon>
        <taxon>lamiids</taxon>
        <taxon>Lamiales</taxon>
        <taxon>Orobanchaceae</taxon>
        <taxon>Buchnereae</taxon>
        <taxon>Striga</taxon>
    </lineage>
</organism>
<feature type="region of interest" description="Disordered" evidence="1">
    <location>
        <begin position="1"/>
        <end position="33"/>
    </location>
</feature>
<comment type="caution">
    <text evidence="2">The sequence shown here is derived from an EMBL/GenBank/DDBJ whole genome shotgun (WGS) entry which is preliminary data.</text>
</comment>
<evidence type="ECO:0000256" key="1">
    <source>
        <dbReference type="SAM" id="MobiDB-lite"/>
    </source>
</evidence>
<accession>A0A9N7N3Z3</accession>
<dbReference type="AlphaFoldDB" id="A0A9N7N3Z3"/>
<evidence type="ECO:0000313" key="2">
    <source>
        <dbReference type="EMBL" id="CAA0821957.1"/>
    </source>
</evidence>
<name>A0A9N7N3Z3_STRHE</name>
<proteinExistence type="predicted"/>